<comment type="catalytic activity">
    <reaction evidence="9">
        <text>an acyl phosphate + H2O = a carboxylate + phosphate + H(+)</text>
        <dbReference type="Rhea" id="RHEA:14965"/>
        <dbReference type="ChEBI" id="CHEBI:15377"/>
        <dbReference type="ChEBI" id="CHEBI:15378"/>
        <dbReference type="ChEBI" id="CHEBI:29067"/>
        <dbReference type="ChEBI" id="CHEBI:43474"/>
        <dbReference type="ChEBI" id="CHEBI:59918"/>
        <dbReference type="EC" id="3.6.1.7"/>
    </reaction>
</comment>
<keyword evidence="4" id="KW-0479">Metal-binding</keyword>
<dbReference type="Pfam" id="PF22521">
    <property type="entry name" value="HypF_C_2"/>
    <property type="match status" value="1"/>
</dbReference>
<evidence type="ECO:0000313" key="12">
    <source>
        <dbReference type="EMBL" id="AMQ94839.1"/>
    </source>
</evidence>
<dbReference type="PROSITE" id="PS00150">
    <property type="entry name" value="ACYLPHOSPHATASE_1"/>
    <property type="match status" value="1"/>
</dbReference>
<evidence type="ECO:0000256" key="6">
    <source>
        <dbReference type="ARBA" id="ARBA00022833"/>
    </source>
</evidence>
<dbReference type="Gene3D" id="3.90.870.50">
    <property type="match status" value="1"/>
</dbReference>
<evidence type="ECO:0000256" key="4">
    <source>
        <dbReference type="ARBA" id="ARBA00022723"/>
    </source>
</evidence>
<dbReference type="InterPro" id="IPR041440">
    <property type="entry name" value="HypF_C"/>
</dbReference>
<keyword evidence="9" id="KW-0378">Hydrolase</keyword>
<comment type="similarity">
    <text evidence="2 8">Belongs to the carbamoyltransferase HypF family.</text>
</comment>
<dbReference type="RefSeq" id="WP_005542203.1">
    <property type="nucleotide sequence ID" value="NZ_CP012959.1"/>
</dbReference>
<evidence type="ECO:0000256" key="9">
    <source>
        <dbReference type="PROSITE-ProRule" id="PRU00520"/>
    </source>
</evidence>
<dbReference type="OrthoDB" id="9808093at2"/>
<dbReference type="Pfam" id="PF00708">
    <property type="entry name" value="Acylphosphatase"/>
    <property type="match status" value="1"/>
</dbReference>
<dbReference type="Pfam" id="PF01300">
    <property type="entry name" value="Sua5_yciO_yrdC"/>
    <property type="match status" value="1"/>
</dbReference>
<dbReference type="Gene3D" id="3.30.420.40">
    <property type="match status" value="1"/>
</dbReference>
<name>A0A5D0EM12_AGGAC</name>
<dbReference type="InterPro" id="IPR055128">
    <property type="entry name" value="HypF_C_2"/>
</dbReference>
<comment type="pathway">
    <text evidence="1 8">Protein modification; [NiFe] hydrogenase maturation.</text>
</comment>
<dbReference type="EC" id="6.2.-.-" evidence="8"/>
<evidence type="ECO:0000256" key="1">
    <source>
        <dbReference type="ARBA" id="ARBA00004711"/>
    </source>
</evidence>
<evidence type="ECO:0000313" key="17">
    <source>
        <dbReference type="Proteomes" id="UP000323012"/>
    </source>
</evidence>
<dbReference type="Proteomes" id="UP000226080">
    <property type="component" value="Unassembled WGS sequence"/>
</dbReference>
<dbReference type="InterPro" id="IPR017968">
    <property type="entry name" value="Acylphosphatase_CS"/>
</dbReference>
<gene>
    <name evidence="14" type="primary">hypF</name>
    <name evidence="12" type="ORF">ACT75_10065</name>
    <name evidence="13" type="ORF">CQR80_05535</name>
    <name evidence="14" type="ORF">FXB79_03510</name>
</gene>
<feature type="active site" evidence="9">
    <location>
        <position position="18"/>
    </location>
</feature>
<dbReference type="PANTHER" id="PTHR42959:SF1">
    <property type="entry name" value="CARBAMOYLTRANSFERASE HYPF"/>
    <property type="match status" value="1"/>
</dbReference>
<proteinExistence type="inferred from homology"/>
<dbReference type="PANTHER" id="PTHR42959">
    <property type="entry name" value="CARBAMOYLTRANSFERASE"/>
    <property type="match status" value="1"/>
</dbReference>
<dbReference type="GO" id="GO:0016743">
    <property type="term" value="F:carboxyl- or carbamoyltransferase activity"/>
    <property type="evidence" value="ECO:0007669"/>
    <property type="project" value="UniProtKB-UniRule"/>
</dbReference>
<reference evidence="14 17" key="3">
    <citation type="submission" date="2019-08" db="EMBL/GenBank/DDBJ databases">
        <title>Whole genome sequencing of Aggregatibacter actinomycetemcomitans cultured from blood stream infections in Denmark reveals a novel phylogenetic lineage expressing serotype a membrane O polysaccharide.</title>
        <authorList>
            <person name="Nedergaard S."/>
            <person name="Kobel C.M."/>
            <person name="Nielsen M.B."/>
            <person name="Moeller R.T."/>
            <person name="Jensen A.B."/>
            <person name="Noerskov-Lauritsen N."/>
        </authorList>
    </citation>
    <scope>NUCLEOTIDE SEQUENCE [LARGE SCALE GENOMIC DNA]</scope>
    <source>
        <strain evidence="14 17">PN_563</strain>
    </source>
</reference>
<dbReference type="NCBIfam" id="TIGR00143">
    <property type="entry name" value="hypF"/>
    <property type="match status" value="1"/>
</dbReference>
<accession>A0A5D0EM12</accession>
<dbReference type="PROSITE" id="PS51160">
    <property type="entry name" value="ACYLPHOSPHATASE_3"/>
    <property type="match status" value="1"/>
</dbReference>
<feature type="active site" evidence="9">
    <location>
        <position position="36"/>
    </location>
</feature>
<dbReference type="EMBL" id="PCGW01000008">
    <property type="protein sequence ID" value="PHO20703.1"/>
    <property type="molecule type" value="Genomic_DNA"/>
</dbReference>
<evidence type="ECO:0000313" key="16">
    <source>
        <dbReference type="Proteomes" id="UP000226080"/>
    </source>
</evidence>
<dbReference type="GO" id="GO:0051604">
    <property type="term" value="P:protein maturation"/>
    <property type="evidence" value="ECO:0007669"/>
    <property type="project" value="TreeGrafter"/>
</dbReference>
<dbReference type="SUPFAM" id="SSF55821">
    <property type="entry name" value="YrdC/RibB"/>
    <property type="match status" value="1"/>
</dbReference>
<evidence type="ECO:0000256" key="2">
    <source>
        <dbReference type="ARBA" id="ARBA00008097"/>
    </source>
</evidence>
<evidence type="ECO:0000256" key="8">
    <source>
        <dbReference type="PIRNR" id="PIRNR006256"/>
    </source>
</evidence>
<dbReference type="Gene3D" id="3.30.110.120">
    <property type="match status" value="1"/>
</dbReference>
<dbReference type="EMBL" id="VSED01000006">
    <property type="protein sequence ID" value="TYA39381.1"/>
    <property type="molecule type" value="Genomic_DNA"/>
</dbReference>
<evidence type="ECO:0000256" key="3">
    <source>
        <dbReference type="ARBA" id="ARBA00022598"/>
    </source>
</evidence>
<keyword evidence="5" id="KW-0863">Zinc-finger</keyword>
<dbReference type="InterPro" id="IPR011125">
    <property type="entry name" value="Znf_HypF"/>
</dbReference>
<sequence>MEGIELRIKGKVQGVGFRPFVWLLANRHNLSGDVNNDGQGVLIRLLAPTAQQLQHFLHDLQTQLPPLALITDIQQHEKRWENPPHFTGFEIRESENNAMDTQIVPDAATCPACLNDLFDRNNRRYHYPFTNCTHCGPRFTIIKAIPYDRKNTSMVSFPLCADCAAEYKNPADRRFHAQPNACPVCGPHVWLVDKRGNLADEKTPIKTTALLLQRGRIVAVKGIGGFHLACDATNANAVQLLRERKRRPTKPLAVMVPDLSFLTDLTEAETTLLTSTAAPIVLLAKHKVPLLAEQIAPKLNEIGVMLPSNPLQHLLLREANRPLVMTSANPSAQPPILGNESAVQNLSDLADYFLCHNRDILQRADDSLVRAAFDGTETLRRARGYVPDETLLDHHSPRNVLALGSDLKNTFCLLRQNKAIVSQHIGDTANEKVRSQLEANIALFCQIYQFKPELIAIDAHRGYFTHEVGKQLAAQYQIPYVEVLHHHAHIVSVMAEHHCHEQVIGLALDGIGMGENGQLWGGECLLADEKAAYYLGGLPAVALPGGDLAAKQPWRNWLAHLQQFVPNWRDIVAQTCADHDWQLLATAIERKINSPLISSAGRFFDAVAFGLGITPPQLSWEGEAACQLEVLAEQSARARLPLNEINLPTLMPLNSENKLDLAVFWQTWLALNASAADKAFIFHYALAEGFAILARQQAERHGCKTIVLSGGVWHNRLLRRLVRENLAEFNVLSAHQFPMGDGGLSLGQVVIAGQFNESKTE</sequence>
<evidence type="ECO:0000259" key="11">
    <source>
        <dbReference type="PROSITE" id="PS51163"/>
    </source>
</evidence>
<evidence type="ECO:0000313" key="13">
    <source>
        <dbReference type="EMBL" id="PHO20703.1"/>
    </source>
</evidence>
<evidence type="ECO:0000256" key="5">
    <source>
        <dbReference type="ARBA" id="ARBA00022771"/>
    </source>
</evidence>
<dbReference type="InterPro" id="IPR001792">
    <property type="entry name" value="Acylphosphatase-like_dom"/>
</dbReference>
<dbReference type="PROSITE" id="PS51163">
    <property type="entry name" value="YRDC"/>
    <property type="match status" value="1"/>
</dbReference>
<reference evidence="13 16" key="2">
    <citation type="submission" date="2017-10" db="EMBL/GenBank/DDBJ databases">
        <title>Draft genome sequences of Aggregatibacter actinomycetemcomitans strains 310a and 310b.</title>
        <authorList>
            <person name="May A.C."/>
            <person name="Ohta H."/>
            <person name="Maeda H."/>
            <person name="Kokeguchi S."/>
            <person name="Cugini C."/>
        </authorList>
    </citation>
    <scope>NUCLEOTIDE SEQUENCE [LARGE SCALE GENOMIC DNA]</scope>
    <source>
        <strain evidence="13 16">310b</strain>
    </source>
</reference>
<dbReference type="GO" id="GO:0008270">
    <property type="term" value="F:zinc ion binding"/>
    <property type="evidence" value="ECO:0007669"/>
    <property type="project" value="UniProtKB-KW"/>
</dbReference>
<feature type="domain" description="YrdC-like" evidence="11">
    <location>
        <begin position="202"/>
        <end position="384"/>
    </location>
</feature>
<keyword evidence="16" id="KW-1185">Reference proteome</keyword>
<dbReference type="InterPro" id="IPR004421">
    <property type="entry name" value="Carbamoyltransferase_HypF"/>
</dbReference>
<dbReference type="InterPro" id="IPR036046">
    <property type="entry name" value="Acylphosphatase-like_dom_sf"/>
</dbReference>
<protein>
    <recommendedName>
        <fullName evidence="8">Carbamoyltransferase HypF</fullName>
        <ecNumber evidence="8">6.2.-.-</ecNumber>
    </recommendedName>
</protein>
<keyword evidence="6" id="KW-0862">Zinc</keyword>
<evidence type="ECO:0000313" key="14">
    <source>
        <dbReference type="EMBL" id="TYA39381.1"/>
    </source>
</evidence>
<dbReference type="GO" id="GO:0016874">
    <property type="term" value="F:ligase activity"/>
    <property type="evidence" value="ECO:0007669"/>
    <property type="project" value="UniProtKB-UniRule"/>
</dbReference>
<reference evidence="12 15" key="1">
    <citation type="submission" date="2015-10" db="EMBL/GenBank/DDBJ databases">
        <title>Tn-seq of a polymicrobial infection.</title>
        <authorList>
            <person name="Stacy A."/>
            <person name="Rumbaugh K.P."/>
            <person name="Whiteley M."/>
        </authorList>
    </citation>
    <scope>NUCLEOTIDE SEQUENCE [LARGE SCALE GENOMIC DNA]</scope>
    <source>
        <strain evidence="12 15">624</strain>
    </source>
</reference>
<dbReference type="Proteomes" id="UP000072236">
    <property type="component" value="Chromosome"/>
</dbReference>
<dbReference type="Gene3D" id="3.30.420.360">
    <property type="match status" value="1"/>
</dbReference>
<dbReference type="Proteomes" id="UP000323012">
    <property type="component" value="Unassembled WGS sequence"/>
</dbReference>
<dbReference type="PIRSF" id="PIRSF006256">
    <property type="entry name" value="CMPcnvr_hdrg_mat"/>
    <property type="match status" value="1"/>
</dbReference>
<dbReference type="InterPro" id="IPR051060">
    <property type="entry name" value="Carbamoyltrans_HypF-like"/>
</dbReference>
<evidence type="ECO:0000313" key="15">
    <source>
        <dbReference type="Proteomes" id="UP000072236"/>
    </source>
</evidence>
<dbReference type="Pfam" id="PF07503">
    <property type="entry name" value="zf-HYPF"/>
    <property type="match status" value="2"/>
</dbReference>
<dbReference type="SUPFAM" id="SSF54975">
    <property type="entry name" value="Acylphosphatase/BLUF domain-like"/>
    <property type="match status" value="1"/>
</dbReference>
<dbReference type="SMR" id="A0A5D0EM12"/>
<dbReference type="AlphaFoldDB" id="A0A5D0EM12"/>
<dbReference type="EMBL" id="CP012959">
    <property type="protein sequence ID" value="AMQ94839.1"/>
    <property type="molecule type" value="Genomic_DNA"/>
</dbReference>
<dbReference type="GO" id="GO:0003998">
    <property type="term" value="F:acylphosphatase activity"/>
    <property type="evidence" value="ECO:0007669"/>
    <property type="project" value="UniProtKB-EC"/>
</dbReference>
<dbReference type="InterPro" id="IPR017945">
    <property type="entry name" value="DHBP_synth_RibB-like_a/b_dom"/>
</dbReference>
<dbReference type="InterPro" id="IPR006070">
    <property type="entry name" value="Sua5-like_dom"/>
</dbReference>
<evidence type="ECO:0000256" key="7">
    <source>
        <dbReference type="ARBA" id="ARBA00048220"/>
    </source>
</evidence>
<organism evidence="14 17">
    <name type="scientific">Aggregatibacter actinomycetemcomitans</name>
    <name type="common">Actinobacillus actinomycetemcomitans</name>
    <name type="synonym">Haemophilus actinomycetemcomitans</name>
    <dbReference type="NCBI Taxonomy" id="714"/>
    <lineage>
        <taxon>Bacteria</taxon>
        <taxon>Pseudomonadati</taxon>
        <taxon>Pseudomonadota</taxon>
        <taxon>Gammaproteobacteria</taxon>
        <taxon>Pasteurellales</taxon>
        <taxon>Pasteurellaceae</taxon>
        <taxon>Aggregatibacter</taxon>
    </lineage>
</organism>
<dbReference type="KEGG" id="aact:ACT75_10065"/>
<dbReference type="Pfam" id="PF17788">
    <property type="entry name" value="HypF_C"/>
    <property type="match status" value="1"/>
</dbReference>
<keyword evidence="3" id="KW-0436">Ligase</keyword>
<feature type="domain" description="Acylphosphatase-like" evidence="10">
    <location>
        <begin position="3"/>
        <end position="93"/>
    </location>
</feature>
<dbReference type="GO" id="GO:0003725">
    <property type="term" value="F:double-stranded RNA binding"/>
    <property type="evidence" value="ECO:0007669"/>
    <property type="project" value="InterPro"/>
</dbReference>
<comment type="function">
    <text evidence="8">Involved in the maturation of [NiFe] hydrogenases. Along with HypE, it catalyzes the synthesis of the CN ligands of the active site iron of [NiFe]-hydrogenases. HypF functions as a carbamoyl transferase using carbamoylphosphate as a substrate and transferring the carboxamido moiety in an ATP-dependent reaction to the thiolate of the C-terminal cysteine of HypE yielding a protein-S-carboxamide.</text>
</comment>
<evidence type="ECO:0000259" key="10">
    <source>
        <dbReference type="PROSITE" id="PS51160"/>
    </source>
</evidence>
<comment type="catalytic activity">
    <reaction evidence="7 8">
        <text>C-terminal L-cysteinyl-[HypE protein] + carbamoyl phosphate + ATP + H2O = C-terminal S-carboxamide-L-cysteinyl-[HypE protein] + AMP + phosphate + diphosphate + H(+)</text>
        <dbReference type="Rhea" id="RHEA:55636"/>
        <dbReference type="Rhea" id="RHEA-COMP:14247"/>
        <dbReference type="Rhea" id="RHEA-COMP:14392"/>
        <dbReference type="ChEBI" id="CHEBI:15377"/>
        <dbReference type="ChEBI" id="CHEBI:15378"/>
        <dbReference type="ChEBI" id="CHEBI:30616"/>
        <dbReference type="ChEBI" id="CHEBI:33019"/>
        <dbReference type="ChEBI" id="CHEBI:43474"/>
        <dbReference type="ChEBI" id="CHEBI:58228"/>
        <dbReference type="ChEBI" id="CHEBI:76913"/>
        <dbReference type="ChEBI" id="CHEBI:139126"/>
        <dbReference type="ChEBI" id="CHEBI:456215"/>
    </reaction>
</comment>